<dbReference type="InterPro" id="IPR004254">
    <property type="entry name" value="AdipoR/HlyIII-related"/>
</dbReference>
<evidence type="ECO:0000313" key="8">
    <source>
        <dbReference type="EMBL" id="EWC43804.1"/>
    </source>
</evidence>
<feature type="binding site" evidence="6">
    <location>
        <position position="255"/>
    </location>
    <ligand>
        <name>Zn(2+)</name>
        <dbReference type="ChEBI" id="CHEBI:29105"/>
    </ligand>
</feature>
<feature type="transmembrane region" description="Helical" evidence="7">
    <location>
        <begin position="214"/>
        <end position="233"/>
    </location>
</feature>
<dbReference type="HOGENOM" id="CLU_023075_2_0_1"/>
<proteinExistence type="inferred from homology"/>
<name>W7HL75_9PEZI</name>
<reference evidence="8 9" key="1">
    <citation type="submission" date="2013-05" db="EMBL/GenBank/DDBJ databases">
        <title>Drechslerella stenobrocha genome reveals carnivorous origination and mechanical trapping mechanism of predatory fungi.</title>
        <authorList>
            <person name="Liu X."/>
            <person name="Zhang W."/>
            <person name="Liu K."/>
        </authorList>
    </citation>
    <scope>NUCLEOTIDE SEQUENCE [LARGE SCALE GENOMIC DNA]</scope>
    <source>
        <strain evidence="8 9">248</strain>
    </source>
</reference>
<evidence type="ECO:0000256" key="2">
    <source>
        <dbReference type="ARBA" id="ARBA00007018"/>
    </source>
</evidence>
<evidence type="ECO:0000256" key="5">
    <source>
        <dbReference type="ARBA" id="ARBA00023136"/>
    </source>
</evidence>
<gene>
    <name evidence="8" type="ORF">DRE_07313</name>
</gene>
<dbReference type="Proteomes" id="UP000024837">
    <property type="component" value="Unassembled WGS sequence"/>
</dbReference>
<evidence type="ECO:0000256" key="3">
    <source>
        <dbReference type="ARBA" id="ARBA00022692"/>
    </source>
</evidence>
<dbReference type="PANTHER" id="PTHR20855">
    <property type="entry name" value="ADIPOR/PROGESTIN RECEPTOR-RELATED"/>
    <property type="match status" value="1"/>
</dbReference>
<keyword evidence="6" id="KW-0479">Metal-binding</keyword>
<organism evidence="8 9">
    <name type="scientific">Drechslerella stenobrocha 248</name>
    <dbReference type="NCBI Taxonomy" id="1043628"/>
    <lineage>
        <taxon>Eukaryota</taxon>
        <taxon>Fungi</taxon>
        <taxon>Dikarya</taxon>
        <taxon>Ascomycota</taxon>
        <taxon>Pezizomycotina</taxon>
        <taxon>Orbiliomycetes</taxon>
        <taxon>Orbiliales</taxon>
        <taxon>Orbiliaceae</taxon>
        <taxon>Drechslerella</taxon>
    </lineage>
</organism>
<keyword evidence="5 7" id="KW-0472">Membrane</keyword>
<feature type="transmembrane region" description="Helical" evidence="7">
    <location>
        <begin position="253"/>
        <end position="270"/>
    </location>
</feature>
<dbReference type="Pfam" id="PF03006">
    <property type="entry name" value="HlyIII"/>
    <property type="match status" value="1"/>
</dbReference>
<sequence length="289" mass="32123">MVGDKLTCLWDELQEWQRDNHFITSGYRPATASYRKSLRSLGYWHNESVNIYTHLLGALAFNLFSYVLYGMLAPRYPTATVADIYAFVSFFVGCTVCLGLSAAYHTVSNHSHQAARFWNVLDYVGIVGLITGSFLPSVYYGFRCETAIRNRYWTMICTIGVACATVSVHPHTRTPRFRPIRTAMFIAMGTSAVFPLMNGVLLHGLEETQRRCGLGWLLAEGASMISGAVLYATRVPERLKPGRFDFVGSSHQIFHVMVLVGAMCHLKAMVAGFDYAHASGGGCPYVVDM</sequence>
<feature type="transmembrane region" description="Helical" evidence="7">
    <location>
        <begin position="182"/>
        <end position="202"/>
    </location>
</feature>
<keyword evidence="3 7" id="KW-0812">Transmembrane</keyword>
<feature type="binding site" evidence="6">
    <location>
        <position position="251"/>
    </location>
    <ligand>
        <name>Zn(2+)</name>
        <dbReference type="ChEBI" id="CHEBI:29105"/>
    </ligand>
</feature>
<keyword evidence="6" id="KW-0862">Zinc</keyword>
<evidence type="ECO:0000256" key="4">
    <source>
        <dbReference type="ARBA" id="ARBA00022989"/>
    </source>
</evidence>
<comment type="subcellular location">
    <subcellularLocation>
        <location evidence="1">Membrane</location>
        <topology evidence="1">Multi-pass membrane protein</topology>
    </subcellularLocation>
</comment>
<dbReference type="GO" id="GO:0016020">
    <property type="term" value="C:membrane"/>
    <property type="evidence" value="ECO:0007669"/>
    <property type="project" value="UniProtKB-SubCell"/>
</dbReference>
<keyword evidence="9" id="KW-1185">Reference proteome</keyword>
<dbReference type="PANTHER" id="PTHR20855:SF52">
    <property type="entry name" value="ADIPONECTIN RECEPTOR PROTEIN"/>
    <property type="match status" value="1"/>
</dbReference>
<dbReference type="OrthoDB" id="529367at2759"/>
<accession>W7HL75</accession>
<dbReference type="GO" id="GO:0046872">
    <property type="term" value="F:metal ion binding"/>
    <property type="evidence" value="ECO:0007669"/>
    <property type="project" value="UniProtKB-KW"/>
</dbReference>
<dbReference type="GO" id="GO:0006882">
    <property type="term" value="P:intracellular zinc ion homeostasis"/>
    <property type="evidence" value="ECO:0007669"/>
    <property type="project" value="TreeGrafter"/>
</dbReference>
<keyword evidence="4 7" id="KW-1133">Transmembrane helix</keyword>
<evidence type="ECO:0000256" key="7">
    <source>
        <dbReference type="SAM" id="Phobius"/>
    </source>
</evidence>
<evidence type="ECO:0000256" key="1">
    <source>
        <dbReference type="ARBA" id="ARBA00004141"/>
    </source>
</evidence>
<evidence type="ECO:0008006" key="10">
    <source>
        <dbReference type="Google" id="ProtNLM"/>
    </source>
</evidence>
<comment type="similarity">
    <text evidence="2">Belongs to the ADIPOR family.</text>
</comment>
<dbReference type="EMBL" id="KI966451">
    <property type="protein sequence ID" value="EWC43804.1"/>
    <property type="molecule type" value="Genomic_DNA"/>
</dbReference>
<feature type="transmembrane region" description="Helical" evidence="7">
    <location>
        <begin position="51"/>
        <end position="72"/>
    </location>
</feature>
<evidence type="ECO:0000256" key="6">
    <source>
        <dbReference type="PIRSR" id="PIRSR604254-1"/>
    </source>
</evidence>
<feature type="transmembrane region" description="Helical" evidence="7">
    <location>
        <begin position="152"/>
        <end position="170"/>
    </location>
</feature>
<feature type="binding site" evidence="6">
    <location>
        <position position="105"/>
    </location>
    <ligand>
        <name>Zn(2+)</name>
        <dbReference type="ChEBI" id="CHEBI:29105"/>
    </ligand>
</feature>
<feature type="transmembrane region" description="Helical" evidence="7">
    <location>
        <begin position="117"/>
        <end position="140"/>
    </location>
</feature>
<dbReference type="GO" id="GO:0038023">
    <property type="term" value="F:signaling receptor activity"/>
    <property type="evidence" value="ECO:0007669"/>
    <property type="project" value="TreeGrafter"/>
</dbReference>
<protein>
    <recommendedName>
        <fullName evidence="10">HlyIII-domain-containing protein</fullName>
    </recommendedName>
</protein>
<evidence type="ECO:0000313" key="9">
    <source>
        <dbReference type="Proteomes" id="UP000024837"/>
    </source>
</evidence>
<feature type="transmembrane region" description="Helical" evidence="7">
    <location>
        <begin position="84"/>
        <end position="105"/>
    </location>
</feature>
<dbReference type="AlphaFoldDB" id="W7HL75"/>